<feature type="region of interest" description="Disordered" evidence="1">
    <location>
        <begin position="66"/>
        <end position="93"/>
    </location>
</feature>
<evidence type="ECO:0000313" key="2">
    <source>
        <dbReference type="EMBL" id="ANS70945.1"/>
    </source>
</evidence>
<accession>A0A1B1MR30</accession>
<name>A0A1B1MR30_NPVLD</name>
<organismHost>
    <name type="scientific">Lepidoptera</name>
    <name type="common">moths &amp; butterflies</name>
    <dbReference type="NCBI Taxonomy" id="7088"/>
</organismHost>
<evidence type="ECO:0000256" key="1">
    <source>
        <dbReference type="SAM" id="MobiDB-lite"/>
    </source>
</evidence>
<organism evidence="2">
    <name type="scientific">Lymantria dispar multicapsid nuclear polyhedrosis virus</name>
    <name type="common">LdMNPV</name>
    <dbReference type="NCBI Taxonomy" id="10449"/>
    <lineage>
        <taxon>Viruses</taxon>
        <taxon>Viruses incertae sedis</taxon>
        <taxon>Naldaviricetes</taxon>
        <taxon>Lefavirales</taxon>
        <taxon>Baculoviridae</taxon>
        <taxon>Alphabaculovirus</taxon>
        <taxon>Alphabaculovirus lydisparis</taxon>
    </lineage>
</organism>
<dbReference type="EMBL" id="KU377538">
    <property type="protein sequence ID" value="ANS70945.1"/>
    <property type="molecule type" value="Genomic_DNA"/>
</dbReference>
<dbReference type="InterPro" id="IPR009317">
    <property type="entry name" value="ChaB"/>
</dbReference>
<dbReference type="Gene3D" id="1.10.1740.70">
    <property type="entry name" value="ChaB"/>
    <property type="match status" value="1"/>
</dbReference>
<dbReference type="Pfam" id="PF06150">
    <property type="entry name" value="ChaB"/>
    <property type="match status" value="1"/>
</dbReference>
<dbReference type="InterPro" id="IPR037205">
    <property type="entry name" value="ChaB_sf"/>
</dbReference>
<reference evidence="2" key="1">
    <citation type="journal article" date="2016" name="J. Invertebr. Pathol.">
        <title>An alphabaculovirus isolated from dead Lymantria dispar larvae shows high genetic similarity to baculovirus previously isolated from Lymantria monacha - An example of adaptation to a new host.</title>
        <authorList>
            <person name="Rabalski L."/>
            <person name="Krejmer-Rabalska M."/>
            <person name="Skrzecz I."/>
            <person name="Wasag B."/>
            <person name="Szewczyk B."/>
        </authorList>
    </citation>
    <scope>NUCLEOTIDE SEQUENCE</scope>
    <source>
        <strain evidence="2">BNP</strain>
    </source>
</reference>
<feature type="compositionally biased region" description="Acidic residues" evidence="1">
    <location>
        <begin position="74"/>
        <end position="93"/>
    </location>
</feature>
<dbReference type="SUPFAM" id="SSF140376">
    <property type="entry name" value="ChaB-like"/>
    <property type="match status" value="1"/>
</dbReference>
<proteinExistence type="predicted"/>
<protein>
    <submittedName>
        <fullName evidence="2">ChaB domain protein 2</fullName>
    </submittedName>
</protein>
<sequence>MFLAGMLDLPHSTRALPYNGKRIYLKFYNNSIKMGHSPSTANVIAWTAVERKYYCDQKGEWKAFRDANDYDTTTTDDDDEEEEDEDDDDDIGD</sequence>